<gene>
    <name evidence="2" type="ORF">EVOR1521_LOCUS6588</name>
</gene>
<sequence>MLIGSSCDVAHSHIAFTVLLVAMAEWIAEEAPPEQSVPFPQLVKRHLHHIGKCLPCFYHTFKGCTRGDDCSRCHICSLSEMKRQKGRLARAVKKKEQEKMISSRITSVWL</sequence>
<organism evidence="2 3">
    <name type="scientific">Effrenium voratum</name>
    <dbReference type="NCBI Taxonomy" id="2562239"/>
    <lineage>
        <taxon>Eukaryota</taxon>
        <taxon>Sar</taxon>
        <taxon>Alveolata</taxon>
        <taxon>Dinophyceae</taxon>
        <taxon>Suessiales</taxon>
        <taxon>Symbiodiniaceae</taxon>
        <taxon>Effrenium</taxon>
    </lineage>
</organism>
<keyword evidence="3" id="KW-1185">Reference proteome</keyword>
<accession>A0AA36I0C7</accession>
<dbReference type="EMBL" id="CAUJNA010000498">
    <property type="protein sequence ID" value="CAJ1377902.1"/>
    <property type="molecule type" value="Genomic_DNA"/>
</dbReference>
<evidence type="ECO:0000313" key="2">
    <source>
        <dbReference type="EMBL" id="CAJ1377902.1"/>
    </source>
</evidence>
<protein>
    <recommendedName>
        <fullName evidence="4">C3H1-type domain-containing protein</fullName>
    </recommendedName>
</protein>
<dbReference type="AlphaFoldDB" id="A0AA36I0C7"/>
<reference evidence="2" key="1">
    <citation type="submission" date="2023-08" db="EMBL/GenBank/DDBJ databases">
        <authorList>
            <person name="Chen Y."/>
            <person name="Shah S."/>
            <person name="Dougan E. K."/>
            <person name="Thang M."/>
            <person name="Chan C."/>
        </authorList>
    </citation>
    <scope>NUCLEOTIDE SEQUENCE</scope>
</reference>
<proteinExistence type="predicted"/>
<feature type="signal peptide" evidence="1">
    <location>
        <begin position="1"/>
        <end position="30"/>
    </location>
</feature>
<dbReference type="Proteomes" id="UP001178507">
    <property type="component" value="Unassembled WGS sequence"/>
</dbReference>
<feature type="chain" id="PRO_5041286692" description="C3H1-type domain-containing protein" evidence="1">
    <location>
        <begin position="31"/>
        <end position="110"/>
    </location>
</feature>
<evidence type="ECO:0000256" key="1">
    <source>
        <dbReference type="SAM" id="SignalP"/>
    </source>
</evidence>
<evidence type="ECO:0008006" key="4">
    <source>
        <dbReference type="Google" id="ProtNLM"/>
    </source>
</evidence>
<comment type="caution">
    <text evidence="2">The sequence shown here is derived from an EMBL/GenBank/DDBJ whole genome shotgun (WGS) entry which is preliminary data.</text>
</comment>
<evidence type="ECO:0000313" key="3">
    <source>
        <dbReference type="Proteomes" id="UP001178507"/>
    </source>
</evidence>
<keyword evidence="1" id="KW-0732">Signal</keyword>
<name>A0AA36I0C7_9DINO</name>